<evidence type="ECO:0000313" key="3">
    <source>
        <dbReference type="EMBL" id="SVA87631.1"/>
    </source>
</evidence>
<proteinExistence type="inferred from homology"/>
<gene>
    <name evidence="3" type="ORF">METZ01_LOCUS140485</name>
</gene>
<accession>A0A381ZFA1</accession>
<dbReference type="EMBL" id="UINC01021000">
    <property type="protein sequence ID" value="SVA87631.1"/>
    <property type="molecule type" value="Genomic_DNA"/>
</dbReference>
<dbReference type="PANTHER" id="PTHR46268:SF6">
    <property type="entry name" value="UNIVERSAL STRESS PROTEIN UP12"/>
    <property type="match status" value="1"/>
</dbReference>
<dbReference type="Pfam" id="PF00582">
    <property type="entry name" value="Usp"/>
    <property type="match status" value="1"/>
</dbReference>
<dbReference type="PRINTS" id="PR01438">
    <property type="entry name" value="UNVRSLSTRESS"/>
</dbReference>
<dbReference type="InterPro" id="IPR006015">
    <property type="entry name" value="Universal_stress_UspA"/>
</dbReference>
<name>A0A381ZFA1_9ZZZZ</name>
<sequence length="274" mass="30335">MNISHALNASTTIVDVGKKISEFSVKEVGMVNEMIESWDFDRPGVDVLEWAYSYLAENNFIDPKSVKSGFPKNTLVETGSNRAEVYLKGALVENLNLILRNGDIITELRDEVQTGKYDVTIIGGSRKRNMAHDLIQYIDSSIFVAKKFDPKKDYRVLLAVDDSPGTKKAVKFGVRVAQAFNIPLDLLTISKKDNFGEGYKQAAARAAKLMRRSGIEAKNVFKVGNPVKTIVEEAGNDHIIIMGASTRSPITKFFKGSKPLNVMESCDCPILIVK</sequence>
<dbReference type="Gene3D" id="3.40.50.12370">
    <property type="match status" value="1"/>
</dbReference>
<dbReference type="AlphaFoldDB" id="A0A381ZFA1"/>
<dbReference type="SUPFAM" id="SSF52402">
    <property type="entry name" value="Adenine nucleotide alpha hydrolases-like"/>
    <property type="match status" value="1"/>
</dbReference>
<protein>
    <recommendedName>
        <fullName evidence="2">UspA domain-containing protein</fullName>
    </recommendedName>
</protein>
<dbReference type="InterPro" id="IPR006016">
    <property type="entry name" value="UspA"/>
</dbReference>
<organism evidence="3">
    <name type="scientific">marine metagenome</name>
    <dbReference type="NCBI Taxonomy" id="408172"/>
    <lineage>
        <taxon>unclassified sequences</taxon>
        <taxon>metagenomes</taxon>
        <taxon>ecological metagenomes</taxon>
    </lineage>
</organism>
<evidence type="ECO:0000259" key="2">
    <source>
        <dbReference type="Pfam" id="PF00582"/>
    </source>
</evidence>
<dbReference type="CDD" id="cd00293">
    <property type="entry name" value="USP-like"/>
    <property type="match status" value="1"/>
</dbReference>
<feature type="domain" description="UspA" evidence="2">
    <location>
        <begin position="155"/>
        <end position="274"/>
    </location>
</feature>
<comment type="similarity">
    <text evidence="1">Belongs to the universal stress protein A family.</text>
</comment>
<dbReference type="PANTHER" id="PTHR46268">
    <property type="entry name" value="STRESS RESPONSE PROTEIN NHAX"/>
    <property type="match status" value="1"/>
</dbReference>
<reference evidence="3" key="1">
    <citation type="submission" date="2018-05" db="EMBL/GenBank/DDBJ databases">
        <authorList>
            <person name="Lanie J.A."/>
            <person name="Ng W.-L."/>
            <person name="Kazmierczak K.M."/>
            <person name="Andrzejewski T.M."/>
            <person name="Davidsen T.M."/>
            <person name="Wayne K.J."/>
            <person name="Tettelin H."/>
            <person name="Glass J.I."/>
            <person name="Rusch D."/>
            <person name="Podicherti R."/>
            <person name="Tsui H.-C.T."/>
            <person name="Winkler M.E."/>
        </authorList>
    </citation>
    <scope>NUCLEOTIDE SEQUENCE</scope>
</reference>
<evidence type="ECO:0000256" key="1">
    <source>
        <dbReference type="ARBA" id="ARBA00008791"/>
    </source>
</evidence>